<gene>
    <name evidence="1" type="ORF">ECRASSUSDP1_LOCUS4957</name>
</gene>
<evidence type="ECO:0000313" key="1">
    <source>
        <dbReference type="EMBL" id="CAI2363621.1"/>
    </source>
</evidence>
<name>A0AAD1U7R0_EUPCR</name>
<dbReference type="EMBL" id="CAMPGE010004773">
    <property type="protein sequence ID" value="CAI2363621.1"/>
    <property type="molecule type" value="Genomic_DNA"/>
</dbReference>
<dbReference type="AlphaFoldDB" id="A0AAD1U7R0"/>
<sequence>MDANLVDLTTKRYSKKGGKKEGILRRMYRGRTNHVSHDFSDHSLTKVRNQGLTTKAMKKILIGDSDFDTFAEALETERTQKMVSDQEIRIHKYVKEIKKDTLEEYRKYYYGKDGKLNKRNDSPKSLPRKVRFGNPKDEFQEMPLEDYLFAGIKNDNSLGKNNEIKLPDNKEIYQQTDFLDSLRKLEEENTLRSLTSSKLTTEDLKKRREVKVILLTLHNVERITKRINFVNKNHKGTFKYENSINIPLPRRIEKKNKIKIDKQLSEFLVETSERLRQNKHLKHLYKFDGTPIFALTEVQPGSSVFVSHSPYFWKIIRESNKYLSNVPYRRNTNLNSPSSPKLSHTTESVRNLRRRNHYSNSFSDKVHKIGVKEIANDTICEPSLIYTRDSCARVLDQSMRAVNGLDEDNKIQQIKFSKYVGSLNQKPCEGTLNRDYKSHNVSINSSIDPERYIENSLDKGRRNKLNKEFSLFKPKAYKLNKTIQNHEQIRQIKKRKINIYFNNFAQHNMKPPILTENVDAGKSFVGKLEPINKTTDNSSVSIAQSSEQVVNLQESLY</sequence>
<keyword evidence="2" id="KW-1185">Reference proteome</keyword>
<comment type="caution">
    <text evidence="1">The sequence shown here is derived from an EMBL/GenBank/DDBJ whole genome shotgun (WGS) entry which is preliminary data.</text>
</comment>
<protein>
    <submittedName>
        <fullName evidence="1">Uncharacterized protein</fullName>
    </submittedName>
</protein>
<accession>A0AAD1U7R0</accession>
<reference evidence="1" key="1">
    <citation type="submission" date="2023-07" db="EMBL/GenBank/DDBJ databases">
        <authorList>
            <consortium name="AG Swart"/>
            <person name="Singh M."/>
            <person name="Singh A."/>
            <person name="Seah K."/>
            <person name="Emmerich C."/>
        </authorList>
    </citation>
    <scope>NUCLEOTIDE SEQUENCE</scope>
    <source>
        <strain evidence="1">DP1</strain>
    </source>
</reference>
<evidence type="ECO:0000313" key="2">
    <source>
        <dbReference type="Proteomes" id="UP001295684"/>
    </source>
</evidence>
<organism evidence="1 2">
    <name type="scientific">Euplotes crassus</name>
    <dbReference type="NCBI Taxonomy" id="5936"/>
    <lineage>
        <taxon>Eukaryota</taxon>
        <taxon>Sar</taxon>
        <taxon>Alveolata</taxon>
        <taxon>Ciliophora</taxon>
        <taxon>Intramacronucleata</taxon>
        <taxon>Spirotrichea</taxon>
        <taxon>Hypotrichia</taxon>
        <taxon>Euplotida</taxon>
        <taxon>Euplotidae</taxon>
        <taxon>Moneuplotes</taxon>
    </lineage>
</organism>
<proteinExistence type="predicted"/>
<dbReference type="Proteomes" id="UP001295684">
    <property type="component" value="Unassembled WGS sequence"/>
</dbReference>